<dbReference type="EMBL" id="BSYO01000024">
    <property type="protein sequence ID" value="GMH21887.1"/>
    <property type="molecule type" value="Genomic_DNA"/>
</dbReference>
<name>A0AAD3T4G0_NEPGR</name>
<dbReference type="GO" id="GO:0005634">
    <property type="term" value="C:nucleus"/>
    <property type="evidence" value="ECO:0007669"/>
    <property type="project" value="UniProtKB-SubCell"/>
</dbReference>
<protein>
    <recommendedName>
        <fullName evidence="7">TF-B3 domain-containing protein</fullName>
    </recommendedName>
</protein>
<keyword evidence="9" id="KW-1185">Reference proteome</keyword>
<dbReference type="Pfam" id="PF02362">
    <property type="entry name" value="B3"/>
    <property type="match status" value="1"/>
</dbReference>
<comment type="subcellular location">
    <subcellularLocation>
        <location evidence="1">Nucleus</location>
    </subcellularLocation>
</comment>
<sequence>MSLPLPVKITSSQDVVLAALTLFLIKDGEFDPSTTLNKLEKSKAQRCLVKRLASKSSSTAAASTASLRQQRAPPRNAMPPITFNESTRSFGSYPPQQLPPIKGLVPALIAECSEPFEKQLTKSDVCPGQARLALINEYAGKLLIPKLRAWERLEDGIEVMTYGLEGKQYEMIFKSWRSRLGKKMVVLTKGWKGFCEDHKLKMDQDFVTVWMFRRTDADGLCFAVVSRRLSNVRHRIRRAARSREINAGMAEESTTAKRLRRSEDD</sequence>
<evidence type="ECO:0000256" key="4">
    <source>
        <dbReference type="ARBA" id="ARBA00023163"/>
    </source>
</evidence>
<evidence type="ECO:0000256" key="5">
    <source>
        <dbReference type="ARBA" id="ARBA00023242"/>
    </source>
</evidence>
<feature type="compositionally biased region" description="Low complexity" evidence="6">
    <location>
        <begin position="60"/>
        <end position="72"/>
    </location>
</feature>
<keyword evidence="5" id="KW-0539">Nucleus</keyword>
<evidence type="ECO:0000256" key="6">
    <source>
        <dbReference type="SAM" id="MobiDB-lite"/>
    </source>
</evidence>
<evidence type="ECO:0000256" key="2">
    <source>
        <dbReference type="ARBA" id="ARBA00023015"/>
    </source>
</evidence>
<dbReference type="PROSITE" id="PS50863">
    <property type="entry name" value="B3"/>
    <property type="match status" value="1"/>
</dbReference>
<keyword evidence="2" id="KW-0805">Transcription regulation</keyword>
<dbReference type="SMART" id="SM01019">
    <property type="entry name" value="B3"/>
    <property type="match status" value="1"/>
</dbReference>
<accession>A0AAD3T4G0</accession>
<gene>
    <name evidence="8" type="ORF">Nepgr_023730</name>
</gene>
<evidence type="ECO:0000256" key="1">
    <source>
        <dbReference type="ARBA" id="ARBA00004123"/>
    </source>
</evidence>
<dbReference type="CDD" id="cd10017">
    <property type="entry name" value="B3_DNA"/>
    <property type="match status" value="1"/>
</dbReference>
<evidence type="ECO:0000259" key="7">
    <source>
        <dbReference type="PROSITE" id="PS50863"/>
    </source>
</evidence>
<dbReference type="GO" id="GO:0003677">
    <property type="term" value="F:DNA binding"/>
    <property type="evidence" value="ECO:0007669"/>
    <property type="project" value="UniProtKB-KW"/>
</dbReference>
<dbReference type="PANTHER" id="PTHR31541">
    <property type="entry name" value="B3 DOMAIN PLANT PROTEIN-RELATED"/>
    <property type="match status" value="1"/>
</dbReference>
<dbReference type="Proteomes" id="UP001279734">
    <property type="component" value="Unassembled WGS sequence"/>
</dbReference>
<feature type="region of interest" description="Disordered" evidence="6">
    <location>
        <begin position="60"/>
        <end position="86"/>
    </location>
</feature>
<dbReference type="PANTHER" id="PTHR31541:SF28">
    <property type="entry name" value="TF-B3 DOMAIN-CONTAINING PROTEIN"/>
    <property type="match status" value="1"/>
</dbReference>
<evidence type="ECO:0000313" key="8">
    <source>
        <dbReference type="EMBL" id="GMH21887.1"/>
    </source>
</evidence>
<dbReference type="AlphaFoldDB" id="A0AAD3T4G0"/>
<dbReference type="SUPFAM" id="SSF101936">
    <property type="entry name" value="DNA-binding pseudobarrel domain"/>
    <property type="match status" value="1"/>
</dbReference>
<dbReference type="Gene3D" id="2.40.330.10">
    <property type="entry name" value="DNA-binding pseudobarrel domain"/>
    <property type="match status" value="1"/>
</dbReference>
<comment type="caution">
    <text evidence="8">The sequence shown here is derived from an EMBL/GenBank/DDBJ whole genome shotgun (WGS) entry which is preliminary data.</text>
</comment>
<keyword evidence="4" id="KW-0804">Transcription</keyword>
<dbReference type="InterPro" id="IPR003340">
    <property type="entry name" value="B3_DNA-bd"/>
</dbReference>
<organism evidence="8 9">
    <name type="scientific">Nepenthes gracilis</name>
    <name type="common">Slender pitcher plant</name>
    <dbReference type="NCBI Taxonomy" id="150966"/>
    <lineage>
        <taxon>Eukaryota</taxon>
        <taxon>Viridiplantae</taxon>
        <taxon>Streptophyta</taxon>
        <taxon>Embryophyta</taxon>
        <taxon>Tracheophyta</taxon>
        <taxon>Spermatophyta</taxon>
        <taxon>Magnoliopsida</taxon>
        <taxon>eudicotyledons</taxon>
        <taxon>Gunneridae</taxon>
        <taxon>Pentapetalae</taxon>
        <taxon>Caryophyllales</taxon>
        <taxon>Nepenthaceae</taxon>
        <taxon>Nepenthes</taxon>
    </lineage>
</organism>
<evidence type="ECO:0000313" key="9">
    <source>
        <dbReference type="Proteomes" id="UP001279734"/>
    </source>
</evidence>
<evidence type="ECO:0000256" key="3">
    <source>
        <dbReference type="ARBA" id="ARBA00023125"/>
    </source>
</evidence>
<dbReference type="InterPro" id="IPR005508">
    <property type="entry name" value="At2g31720-like"/>
</dbReference>
<proteinExistence type="predicted"/>
<reference evidence="8" key="1">
    <citation type="submission" date="2023-05" db="EMBL/GenBank/DDBJ databases">
        <title>Nepenthes gracilis genome sequencing.</title>
        <authorList>
            <person name="Fukushima K."/>
        </authorList>
    </citation>
    <scope>NUCLEOTIDE SEQUENCE</scope>
    <source>
        <strain evidence="8">SING2019-196</strain>
    </source>
</reference>
<keyword evidence="3" id="KW-0238">DNA-binding</keyword>
<dbReference type="InterPro" id="IPR015300">
    <property type="entry name" value="DNA-bd_pseudobarrel_sf"/>
</dbReference>
<feature type="domain" description="TF-B3" evidence="7">
    <location>
        <begin position="174"/>
        <end position="228"/>
    </location>
</feature>